<evidence type="ECO:0000313" key="3">
    <source>
        <dbReference type="Proteomes" id="UP000515145"/>
    </source>
</evidence>
<dbReference type="Pfam" id="PF13837">
    <property type="entry name" value="Myb_DNA-bind_4"/>
    <property type="match status" value="1"/>
</dbReference>
<gene>
    <name evidence="4" type="primary">LOC114431811</name>
</gene>
<feature type="coiled-coil region" evidence="1">
    <location>
        <begin position="204"/>
        <end position="297"/>
    </location>
</feature>
<dbReference type="AlphaFoldDB" id="A0A6P7HT75"/>
<feature type="domain" description="Myb/SANT-like DNA-binding" evidence="2">
    <location>
        <begin position="27"/>
        <end position="109"/>
    </location>
</feature>
<dbReference type="InParanoid" id="A0A6P7HT75"/>
<accession>A0A6P7HT75</accession>
<evidence type="ECO:0000313" key="4">
    <source>
        <dbReference type="RefSeq" id="XP_028255251.1"/>
    </source>
</evidence>
<keyword evidence="1" id="KW-0175">Coiled coil</keyword>
<evidence type="ECO:0000256" key="1">
    <source>
        <dbReference type="SAM" id="Coils"/>
    </source>
</evidence>
<name>A0A6P7HT75_9TELE</name>
<dbReference type="Proteomes" id="UP000515145">
    <property type="component" value="Chromosome 2"/>
</dbReference>
<dbReference type="InterPro" id="IPR044822">
    <property type="entry name" value="Myb_DNA-bind_4"/>
</dbReference>
<evidence type="ECO:0000259" key="2">
    <source>
        <dbReference type="Pfam" id="PF13837"/>
    </source>
</evidence>
<reference evidence="4" key="1">
    <citation type="submission" date="2025-08" db="UniProtKB">
        <authorList>
            <consortium name="RefSeq"/>
        </authorList>
    </citation>
    <scope>IDENTIFICATION</scope>
</reference>
<protein>
    <submittedName>
        <fullName evidence="4">Microtubule-associated protein 1A</fullName>
    </submittedName>
</protein>
<proteinExistence type="predicted"/>
<sequence>MQLEDHAYINSTSDKMIPPGYTYKPSNKEIVELVKLRISNNHLFSGKRHSSIRSWRAILKHMGLHHKMTHSQVSKKWENMKKRYKELKNLSGGAQMFPSTWPFFSLMDDALAGRLEGSAPILQAFSGAKDDPDFLPTFKSKKRKGSTVTPPAVVAVADGPEIEVLLSGDETREAEEEEEAEEGSEKIDCIVQEVENERCLTDSEQFLEREKEVIERERLVLQRERAVLDREIAVLDRDRALLERERAMMEREKTVMERERAMVEKDRDSVCRERLALEREKAKLEKLFTAKERTKEVTENGNMADVSDAMDKKERFLDLFEKLIEHF</sequence>
<dbReference type="GeneID" id="114431811"/>
<keyword evidence="3" id="KW-1185">Reference proteome</keyword>
<dbReference type="OrthoDB" id="10261408at2759"/>
<organism evidence="3 4">
    <name type="scientific">Parambassis ranga</name>
    <name type="common">Indian glassy fish</name>
    <dbReference type="NCBI Taxonomy" id="210632"/>
    <lineage>
        <taxon>Eukaryota</taxon>
        <taxon>Metazoa</taxon>
        <taxon>Chordata</taxon>
        <taxon>Craniata</taxon>
        <taxon>Vertebrata</taxon>
        <taxon>Euteleostomi</taxon>
        <taxon>Actinopterygii</taxon>
        <taxon>Neopterygii</taxon>
        <taxon>Teleostei</taxon>
        <taxon>Neoteleostei</taxon>
        <taxon>Acanthomorphata</taxon>
        <taxon>Ovalentaria</taxon>
        <taxon>Ambassidae</taxon>
        <taxon>Parambassis</taxon>
    </lineage>
</organism>
<dbReference type="RefSeq" id="XP_028255251.1">
    <property type="nucleotide sequence ID" value="XM_028399450.1"/>
</dbReference>